<protein>
    <submittedName>
        <fullName evidence="2">N-acetyltransferase</fullName>
    </submittedName>
</protein>
<evidence type="ECO:0000259" key="1">
    <source>
        <dbReference type="PROSITE" id="PS51186"/>
    </source>
</evidence>
<dbReference type="EMBL" id="BOMQ01000063">
    <property type="protein sequence ID" value="GIE51864.1"/>
    <property type="molecule type" value="Genomic_DNA"/>
</dbReference>
<dbReference type="PANTHER" id="PTHR43617">
    <property type="entry name" value="L-AMINO ACID N-ACETYLTRANSFERASE"/>
    <property type="match status" value="1"/>
</dbReference>
<dbReference type="InterPro" id="IPR027455">
    <property type="entry name" value="Sper_AcTfrase_N"/>
</dbReference>
<dbReference type="Proteomes" id="UP000647172">
    <property type="component" value="Unassembled WGS sequence"/>
</dbReference>
<reference evidence="2" key="1">
    <citation type="submission" date="2021-01" db="EMBL/GenBank/DDBJ databases">
        <title>Whole genome shotgun sequence of Actinoplanes nipponensis NBRC 14063.</title>
        <authorList>
            <person name="Komaki H."/>
            <person name="Tamura T."/>
        </authorList>
    </citation>
    <scope>NUCLEOTIDE SEQUENCE</scope>
    <source>
        <strain evidence="2">NBRC 14063</strain>
    </source>
</reference>
<comment type="caution">
    <text evidence="2">The sequence shown here is derived from an EMBL/GenBank/DDBJ whole genome shotgun (WGS) entry which is preliminary data.</text>
</comment>
<dbReference type="Gene3D" id="1.10.287.900">
    <property type="entry name" value="The crystal structure of the spermine/spermidine acetyltransferase from enterococcus faecali"/>
    <property type="match status" value="1"/>
</dbReference>
<dbReference type="AlphaFoldDB" id="A0A919JRW9"/>
<dbReference type="RefSeq" id="WP_203772794.1">
    <property type="nucleotide sequence ID" value="NZ_BAAAYJ010000085.1"/>
</dbReference>
<dbReference type="InterPro" id="IPR050276">
    <property type="entry name" value="MshD_Acetyltransferase"/>
</dbReference>
<dbReference type="PROSITE" id="PS51186">
    <property type="entry name" value="GNAT"/>
    <property type="match status" value="1"/>
</dbReference>
<dbReference type="InterPro" id="IPR000182">
    <property type="entry name" value="GNAT_dom"/>
</dbReference>
<accession>A0A919JRW9</accession>
<evidence type="ECO:0000313" key="2">
    <source>
        <dbReference type="EMBL" id="GIE51864.1"/>
    </source>
</evidence>
<keyword evidence="3" id="KW-1185">Reference proteome</keyword>
<organism evidence="2 3">
    <name type="scientific">Actinoplanes nipponensis</name>
    <dbReference type="NCBI Taxonomy" id="135950"/>
    <lineage>
        <taxon>Bacteria</taxon>
        <taxon>Bacillati</taxon>
        <taxon>Actinomycetota</taxon>
        <taxon>Actinomycetes</taxon>
        <taxon>Micromonosporales</taxon>
        <taxon>Micromonosporaceae</taxon>
        <taxon>Actinoplanes</taxon>
    </lineage>
</organism>
<dbReference type="Gene3D" id="3.40.630.30">
    <property type="match status" value="1"/>
</dbReference>
<dbReference type="CDD" id="cd04301">
    <property type="entry name" value="NAT_SF"/>
    <property type="match status" value="1"/>
</dbReference>
<proteinExistence type="predicted"/>
<gene>
    <name evidence="2" type="ORF">Ani05nite_53980</name>
</gene>
<dbReference type="GO" id="GO:0016747">
    <property type="term" value="F:acyltransferase activity, transferring groups other than amino-acyl groups"/>
    <property type="evidence" value="ECO:0007669"/>
    <property type="project" value="InterPro"/>
</dbReference>
<dbReference type="InterPro" id="IPR016181">
    <property type="entry name" value="Acyl_CoA_acyltransferase"/>
</dbReference>
<feature type="domain" description="N-acetyltransferase" evidence="1">
    <location>
        <begin position="3"/>
        <end position="149"/>
    </location>
</feature>
<evidence type="ECO:0000313" key="3">
    <source>
        <dbReference type="Proteomes" id="UP000647172"/>
    </source>
</evidence>
<dbReference type="Pfam" id="PF00583">
    <property type="entry name" value="Acetyltransf_1"/>
    <property type="match status" value="1"/>
</dbReference>
<name>A0A919JRW9_9ACTN</name>
<sequence length="164" mass="18011">MTVDLRPITAENFAAVIKLDVRPEQSTFVAPNVRGIAETHILPDAEPRAVYAGDDLVGFVLFHPVDRDRPAAGHMIVRLMIAHQFQGRGLGRQALEAAVDWIARERGADRVRLSVVPSNETARGLYRSAGFVETGELDEGEIVMVRSLRQHPPNTEDLPVRAAG</sequence>
<dbReference type="SUPFAM" id="SSF55729">
    <property type="entry name" value="Acyl-CoA N-acyltransferases (Nat)"/>
    <property type="match status" value="1"/>
</dbReference>